<comment type="caution">
    <text evidence="5">The sequence shown here is derived from an EMBL/GenBank/DDBJ whole genome shotgun (WGS) entry which is preliminary data.</text>
</comment>
<organism evidence="5 6">
    <name type="scientific">Bradyrhizobium sacchari</name>
    <dbReference type="NCBI Taxonomy" id="1399419"/>
    <lineage>
        <taxon>Bacteria</taxon>
        <taxon>Pseudomonadati</taxon>
        <taxon>Pseudomonadota</taxon>
        <taxon>Alphaproteobacteria</taxon>
        <taxon>Hyphomicrobiales</taxon>
        <taxon>Nitrobacteraceae</taxon>
        <taxon>Bradyrhizobium</taxon>
    </lineage>
</organism>
<sequence>MSVIAVESEGKMSAKSARGALGLMQIMPQTWIELSARYNLGLDPFDAHDNIVAGAAYLREMLDRFGTEGFLAAYNAGPKRFEEHLVAGRPLPDETQAYVRRLAALLEIGRNDHNSATSQIFDRSHANLFAQRGANSFGNRPSASGDQSVMGSQPADPASGSMLAPRSHGLFVPRSDALLKR</sequence>
<dbReference type="RefSeq" id="WP_245326599.1">
    <property type="nucleotide sequence ID" value="NZ_LWIG01000003.1"/>
</dbReference>
<dbReference type="CDD" id="cd00254">
    <property type="entry name" value="LT-like"/>
    <property type="match status" value="1"/>
</dbReference>
<comment type="similarity">
    <text evidence="1">Belongs to the transglycosylase Slt family.</text>
</comment>
<evidence type="ECO:0000259" key="4">
    <source>
        <dbReference type="Pfam" id="PF01464"/>
    </source>
</evidence>
<evidence type="ECO:0000256" key="3">
    <source>
        <dbReference type="SAM" id="MobiDB-lite"/>
    </source>
</evidence>
<feature type="compositionally biased region" description="Polar residues" evidence="3">
    <location>
        <begin position="133"/>
        <end position="151"/>
    </location>
</feature>
<protein>
    <submittedName>
        <fullName evidence="5">Transglycosylase-like protein with SLT domain</fullName>
    </submittedName>
</protein>
<feature type="region of interest" description="Disordered" evidence="3">
    <location>
        <begin position="133"/>
        <end position="168"/>
    </location>
</feature>
<evidence type="ECO:0000313" key="5">
    <source>
        <dbReference type="EMBL" id="TWB69629.1"/>
    </source>
</evidence>
<name>A0A560JGF9_9BRAD</name>
<dbReference type="SUPFAM" id="SSF53955">
    <property type="entry name" value="Lysozyme-like"/>
    <property type="match status" value="1"/>
</dbReference>
<dbReference type="Gene3D" id="1.10.530.10">
    <property type="match status" value="1"/>
</dbReference>
<keyword evidence="6" id="KW-1185">Reference proteome</keyword>
<dbReference type="Proteomes" id="UP000315914">
    <property type="component" value="Unassembled WGS sequence"/>
</dbReference>
<dbReference type="PANTHER" id="PTHR37423:SF2">
    <property type="entry name" value="MEMBRANE-BOUND LYTIC MUREIN TRANSGLYCOSYLASE C"/>
    <property type="match status" value="1"/>
</dbReference>
<evidence type="ECO:0000256" key="2">
    <source>
        <dbReference type="ARBA" id="ARBA00009387"/>
    </source>
</evidence>
<dbReference type="AlphaFoldDB" id="A0A560JGF9"/>
<dbReference type="EMBL" id="VITW01000009">
    <property type="protein sequence ID" value="TWB69629.1"/>
    <property type="molecule type" value="Genomic_DNA"/>
</dbReference>
<proteinExistence type="inferred from homology"/>
<dbReference type="InterPro" id="IPR023346">
    <property type="entry name" value="Lysozyme-like_dom_sf"/>
</dbReference>
<evidence type="ECO:0000313" key="6">
    <source>
        <dbReference type="Proteomes" id="UP000315914"/>
    </source>
</evidence>
<dbReference type="InterPro" id="IPR008258">
    <property type="entry name" value="Transglycosylase_SLT_dom_1"/>
</dbReference>
<dbReference type="PANTHER" id="PTHR37423">
    <property type="entry name" value="SOLUBLE LYTIC MUREIN TRANSGLYCOSYLASE-RELATED"/>
    <property type="match status" value="1"/>
</dbReference>
<feature type="domain" description="Transglycosylase SLT" evidence="4">
    <location>
        <begin position="1"/>
        <end position="82"/>
    </location>
</feature>
<evidence type="ECO:0000256" key="1">
    <source>
        <dbReference type="ARBA" id="ARBA00007734"/>
    </source>
</evidence>
<dbReference type="Pfam" id="PF01464">
    <property type="entry name" value="SLT"/>
    <property type="match status" value="1"/>
</dbReference>
<comment type="similarity">
    <text evidence="2">Belongs to the virb1 family.</text>
</comment>
<accession>A0A560JGF9</accession>
<gene>
    <name evidence="5" type="ORF">FBZ95_109226</name>
</gene>
<reference evidence="5 6" key="1">
    <citation type="submission" date="2019-06" db="EMBL/GenBank/DDBJ databases">
        <title>Genomic Encyclopedia of Type Strains, Phase IV (KMG-V): Genome sequencing to study the core and pangenomes of soil and plant-associated prokaryotes.</title>
        <authorList>
            <person name="Whitman W."/>
        </authorList>
    </citation>
    <scope>NUCLEOTIDE SEQUENCE [LARGE SCALE GENOMIC DNA]</scope>
    <source>
        <strain evidence="5 6">BR 10556</strain>
    </source>
</reference>